<dbReference type="PANTHER" id="PTHR33365">
    <property type="entry name" value="YALI0B05434P"/>
    <property type="match status" value="1"/>
</dbReference>
<evidence type="ECO:0008006" key="6">
    <source>
        <dbReference type="Google" id="ProtNLM"/>
    </source>
</evidence>
<dbReference type="AlphaFoldDB" id="A0A2N3MYY5"/>
<gene>
    <name evidence="4" type="ORF">jhhlp_008766</name>
</gene>
<dbReference type="Pfam" id="PF11807">
    <property type="entry name" value="UstYa"/>
    <property type="match status" value="1"/>
</dbReference>
<dbReference type="Proteomes" id="UP000233524">
    <property type="component" value="Unassembled WGS sequence"/>
</dbReference>
<evidence type="ECO:0000313" key="4">
    <source>
        <dbReference type="EMBL" id="PKS05391.1"/>
    </source>
</evidence>
<name>A0A2N3MYY5_9PEZI</name>
<accession>A0A2N3MYY5</accession>
<dbReference type="EMBL" id="NLAX01001623">
    <property type="protein sequence ID" value="PKS05391.1"/>
    <property type="molecule type" value="Genomic_DNA"/>
</dbReference>
<proteinExistence type="inferred from homology"/>
<dbReference type="VEuPathDB" id="FungiDB:jhhlp_008766"/>
<comment type="caution">
    <text evidence="4">The sequence shown here is derived from an EMBL/GenBank/DDBJ whole genome shotgun (WGS) entry which is preliminary data.</text>
</comment>
<feature type="transmembrane region" description="Helical" evidence="3">
    <location>
        <begin position="12"/>
        <end position="35"/>
    </location>
</feature>
<evidence type="ECO:0000313" key="5">
    <source>
        <dbReference type="Proteomes" id="UP000233524"/>
    </source>
</evidence>
<keyword evidence="5" id="KW-1185">Reference proteome</keyword>
<evidence type="ECO:0000256" key="2">
    <source>
        <dbReference type="ARBA" id="ARBA00035112"/>
    </source>
</evidence>
<dbReference type="GO" id="GO:0043386">
    <property type="term" value="P:mycotoxin biosynthetic process"/>
    <property type="evidence" value="ECO:0007669"/>
    <property type="project" value="InterPro"/>
</dbReference>
<keyword evidence="3" id="KW-1133">Transmembrane helix</keyword>
<dbReference type="STRING" id="41688.A0A2N3MYY5"/>
<keyword evidence="3" id="KW-0472">Membrane</keyword>
<evidence type="ECO:0000256" key="3">
    <source>
        <dbReference type="SAM" id="Phobius"/>
    </source>
</evidence>
<evidence type="ECO:0000256" key="1">
    <source>
        <dbReference type="ARBA" id="ARBA00004685"/>
    </source>
</evidence>
<dbReference type="InterPro" id="IPR021765">
    <property type="entry name" value="UstYa-like"/>
</dbReference>
<keyword evidence="3" id="KW-0812">Transmembrane</keyword>
<comment type="pathway">
    <text evidence="1">Mycotoxin biosynthesis.</text>
</comment>
<organism evidence="4 5">
    <name type="scientific">Lomentospora prolificans</name>
    <dbReference type="NCBI Taxonomy" id="41688"/>
    <lineage>
        <taxon>Eukaryota</taxon>
        <taxon>Fungi</taxon>
        <taxon>Dikarya</taxon>
        <taxon>Ascomycota</taxon>
        <taxon>Pezizomycotina</taxon>
        <taxon>Sordariomycetes</taxon>
        <taxon>Hypocreomycetidae</taxon>
        <taxon>Microascales</taxon>
        <taxon>Microascaceae</taxon>
        <taxon>Lomentospora</taxon>
    </lineage>
</organism>
<sequence length="242" mass="27280">MRKPRWQRFPVTAPVLIPVLIVLNILLSGVVIVLANKKPTDYDCASQLSTYSPVLEAGVVQYVEFDFNDGFNSTSNYRGPPTRATEEAWFKLVTKPGIKIPKDKLSSLNRSVNDHLVEYVDINGSSAGTGQGYIAGIEVFHQLHCLNIVRQYTWFLLGEYKDIDPPALFQLGDDESQEHIDHCIESIRLSLMCSADVTPILLVNDPSVGFHQKQNEFGTHHKCRNFDEIEKWVDGSQRFLGT</sequence>
<dbReference type="OrthoDB" id="3687641at2759"/>
<reference evidence="4 5" key="1">
    <citation type="journal article" date="2017" name="G3 (Bethesda)">
        <title>First Draft Genome Sequence of the Pathogenic Fungus Lomentospora prolificans (Formerly Scedosporium prolificans).</title>
        <authorList>
            <person name="Luo R."/>
            <person name="Zimin A."/>
            <person name="Workman R."/>
            <person name="Fan Y."/>
            <person name="Pertea G."/>
            <person name="Grossman N."/>
            <person name="Wear M.P."/>
            <person name="Jia B."/>
            <person name="Miller H."/>
            <person name="Casadevall A."/>
            <person name="Timp W."/>
            <person name="Zhang S.X."/>
            <person name="Salzberg S.L."/>
        </authorList>
    </citation>
    <scope>NUCLEOTIDE SEQUENCE [LARGE SCALE GENOMIC DNA]</scope>
    <source>
        <strain evidence="4 5">JHH-5317</strain>
    </source>
</reference>
<dbReference type="PANTHER" id="PTHR33365:SF4">
    <property type="entry name" value="CYCLOCHLOROTINE BIOSYNTHESIS PROTEIN O"/>
    <property type="match status" value="1"/>
</dbReference>
<dbReference type="InParanoid" id="A0A2N3MYY5"/>
<comment type="similarity">
    <text evidence="2">Belongs to the ustYa family.</text>
</comment>
<protein>
    <recommendedName>
        <fullName evidence="6">Tat pathway signal sequence</fullName>
    </recommendedName>
</protein>